<dbReference type="GO" id="GO:0016301">
    <property type="term" value="F:kinase activity"/>
    <property type="evidence" value="ECO:0007669"/>
    <property type="project" value="UniProtKB-KW"/>
</dbReference>
<feature type="transmembrane region" description="Helical" evidence="1">
    <location>
        <begin position="21"/>
        <end position="43"/>
    </location>
</feature>
<accession>A0A3T0I707</accession>
<dbReference type="KEGG" id="nmk:CHR53_25665"/>
<keyword evidence="3" id="KW-1185">Reference proteome</keyword>
<organism evidence="2 3">
    <name type="scientific">Neobacillus mesonae</name>
    <dbReference type="NCBI Taxonomy" id="1193713"/>
    <lineage>
        <taxon>Bacteria</taxon>
        <taxon>Bacillati</taxon>
        <taxon>Bacillota</taxon>
        <taxon>Bacilli</taxon>
        <taxon>Bacillales</taxon>
        <taxon>Bacillaceae</taxon>
        <taxon>Neobacillus</taxon>
    </lineage>
</organism>
<proteinExistence type="predicted"/>
<dbReference type="AlphaFoldDB" id="A0A3T0I707"/>
<evidence type="ECO:0000313" key="3">
    <source>
        <dbReference type="Proteomes" id="UP000282892"/>
    </source>
</evidence>
<protein>
    <submittedName>
        <fullName evidence="2">Histidine kinase</fullName>
    </submittedName>
</protein>
<gene>
    <name evidence="2" type="ORF">CHR53_25665</name>
</gene>
<keyword evidence="1" id="KW-0472">Membrane</keyword>
<keyword evidence="1" id="KW-0812">Transmembrane</keyword>
<name>A0A3T0I707_9BACI</name>
<dbReference type="EMBL" id="CP022572">
    <property type="protein sequence ID" value="AZU65148.1"/>
    <property type="molecule type" value="Genomic_DNA"/>
</dbReference>
<keyword evidence="2" id="KW-0808">Transferase</keyword>
<keyword evidence="2" id="KW-0418">Kinase</keyword>
<dbReference type="Proteomes" id="UP000282892">
    <property type="component" value="Chromosome"/>
</dbReference>
<reference evidence="2 3" key="1">
    <citation type="submission" date="2017-07" db="EMBL/GenBank/DDBJ databases">
        <title>The complete genome sequence of Bacillus mesonae strain H20-5, an efficient strain improving plant abiotic stress resistance.</title>
        <authorList>
            <person name="Kim S.Y."/>
            <person name="Song H."/>
            <person name="Sang M.K."/>
            <person name="Weon H.-Y."/>
            <person name="Song J."/>
        </authorList>
    </citation>
    <scope>NUCLEOTIDE SEQUENCE [LARGE SCALE GENOMIC DNA]</scope>
    <source>
        <strain evidence="2 3">H20-5</strain>
    </source>
</reference>
<evidence type="ECO:0000256" key="1">
    <source>
        <dbReference type="SAM" id="Phobius"/>
    </source>
</evidence>
<sequence>MIIVMVVALWMLNDGYSDIQFGIRLIIAIGAGLFSGVISYFLFPENEGKKRP</sequence>
<evidence type="ECO:0000313" key="2">
    <source>
        <dbReference type="EMBL" id="AZU65148.1"/>
    </source>
</evidence>
<keyword evidence="1" id="KW-1133">Transmembrane helix</keyword>